<evidence type="ECO:0000313" key="1">
    <source>
        <dbReference type="EMBL" id="EJX07906.1"/>
    </source>
</evidence>
<accession>J9D5B6</accession>
<protein>
    <submittedName>
        <fullName evidence="1">Uncharacterized protein</fullName>
    </submittedName>
</protein>
<name>J9D5B6_9ZZZZ</name>
<dbReference type="EMBL" id="AMCI01000762">
    <property type="protein sequence ID" value="EJX07906.1"/>
    <property type="molecule type" value="Genomic_DNA"/>
</dbReference>
<comment type="caution">
    <text evidence="1">The sequence shown here is derived from an EMBL/GenBank/DDBJ whole genome shotgun (WGS) entry which is preliminary data.</text>
</comment>
<organism evidence="1">
    <name type="scientific">gut metagenome</name>
    <dbReference type="NCBI Taxonomy" id="749906"/>
    <lineage>
        <taxon>unclassified sequences</taxon>
        <taxon>metagenomes</taxon>
        <taxon>organismal metagenomes</taxon>
    </lineage>
</organism>
<gene>
    <name evidence="1" type="ORF">EVA_03977</name>
</gene>
<dbReference type="AlphaFoldDB" id="J9D5B6"/>
<sequence>MFFYNLSRNGKISGSAQRNIHAGRALGSPLFESYDKEPENME</sequence>
<proteinExistence type="predicted"/>
<reference evidence="1" key="1">
    <citation type="journal article" date="2012" name="PLoS ONE">
        <title>Gene sets for utilization of primary and secondary nutrition supplies in the distal gut of endangered iberian lynx.</title>
        <authorList>
            <person name="Alcaide M."/>
            <person name="Messina E."/>
            <person name="Richter M."/>
            <person name="Bargiela R."/>
            <person name="Peplies J."/>
            <person name="Huws S.A."/>
            <person name="Newbold C.J."/>
            <person name="Golyshin P.N."/>
            <person name="Simon M.A."/>
            <person name="Lopez G."/>
            <person name="Yakimov M.M."/>
            <person name="Ferrer M."/>
        </authorList>
    </citation>
    <scope>NUCLEOTIDE SEQUENCE</scope>
</reference>